<keyword evidence="3" id="KW-1185">Reference proteome</keyword>
<dbReference type="AlphaFoldDB" id="A0A1E4S537"/>
<dbReference type="GeneID" id="30989208"/>
<gene>
    <name evidence="2" type="ORF">CYBJADRAFT_167206</name>
</gene>
<dbReference type="EMBL" id="KV453928">
    <property type="protein sequence ID" value="ODV74570.1"/>
    <property type="molecule type" value="Genomic_DNA"/>
</dbReference>
<name>A0A1E4S537_CYBJN</name>
<organism evidence="2 3">
    <name type="scientific">Cyberlindnera jadinii (strain ATCC 18201 / CBS 1600 / BCRC 20928 / JCM 3617 / NBRC 0987 / NRRL Y-1542)</name>
    <name type="common">Torula yeast</name>
    <name type="synonym">Candida utilis</name>
    <dbReference type="NCBI Taxonomy" id="983966"/>
    <lineage>
        <taxon>Eukaryota</taxon>
        <taxon>Fungi</taxon>
        <taxon>Dikarya</taxon>
        <taxon>Ascomycota</taxon>
        <taxon>Saccharomycotina</taxon>
        <taxon>Saccharomycetes</taxon>
        <taxon>Phaffomycetales</taxon>
        <taxon>Phaffomycetaceae</taxon>
        <taxon>Cyberlindnera</taxon>
    </lineage>
</organism>
<evidence type="ECO:0000256" key="1">
    <source>
        <dbReference type="SAM" id="MobiDB-lite"/>
    </source>
</evidence>
<reference evidence="2 3" key="1">
    <citation type="journal article" date="2016" name="Proc. Natl. Acad. Sci. U.S.A.">
        <title>Comparative genomics of biotechnologically important yeasts.</title>
        <authorList>
            <person name="Riley R."/>
            <person name="Haridas S."/>
            <person name="Wolfe K.H."/>
            <person name="Lopes M.R."/>
            <person name="Hittinger C.T."/>
            <person name="Goeker M."/>
            <person name="Salamov A.A."/>
            <person name="Wisecaver J.H."/>
            <person name="Long T.M."/>
            <person name="Calvey C.H."/>
            <person name="Aerts A.L."/>
            <person name="Barry K.W."/>
            <person name="Choi C."/>
            <person name="Clum A."/>
            <person name="Coughlan A.Y."/>
            <person name="Deshpande S."/>
            <person name="Douglass A.P."/>
            <person name="Hanson S.J."/>
            <person name="Klenk H.-P."/>
            <person name="LaButti K.M."/>
            <person name="Lapidus A."/>
            <person name="Lindquist E.A."/>
            <person name="Lipzen A.M."/>
            <person name="Meier-Kolthoff J.P."/>
            <person name="Ohm R.A."/>
            <person name="Otillar R.P."/>
            <person name="Pangilinan J.L."/>
            <person name="Peng Y."/>
            <person name="Rokas A."/>
            <person name="Rosa C.A."/>
            <person name="Scheuner C."/>
            <person name="Sibirny A.A."/>
            <person name="Slot J.C."/>
            <person name="Stielow J.B."/>
            <person name="Sun H."/>
            <person name="Kurtzman C.P."/>
            <person name="Blackwell M."/>
            <person name="Grigoriev I.V."/>
            <person name="Jeffries T.W."/>
        </authorList>
    </citation>
    <scope>NUCLEOTIDE SEQUENCE [LARGE SCALE GENOMIC DNA]</scope>
    <source>
        <strain evidence="3">ATCC 18201 / CBS 1600 / BCRC 20928 / JCM 3617 / NBRC 0987 / NRRL Y-1542</strain>
    </source>
</reference>
<evidence type="ECO:0000313" key="3">
    <source>
        <dbReference type="Proteomes" id="UP000094389"/>
    </source>
</evidence>
<evidence type="ECO:0000313" key="2">
    <source>
        <dbReference type="EMBL" id="ODV74570.1"/>
    </source>
</evidence>
<dbReference type="RefSeq" id="XP_020071609.1">
    <property type="nucleotide sequence ID" value="XM_020214812.1"/>
</dbReference>
<protein>
    <submittedName>
        <fullName evidence="2">Uncharacterized protein</fullName>
    </submittedName>
</protein>
<sequence>MVPKHYNGPGHGGYRTTASVRNPSRWPSLYKTDSVNSTRLRSDRCSVLYQHQLKQRQVIVDVSEVCQYGTGLPRAQNHMGVALPINCTHTPTPTFSVLTSGNRT</sequence>
<accession>A0A1E4S537</accession>
<dbReference type="Proteomes" id="UP000094389">
    <property type="component" value="Unassembled WGS sequence"/>
</dbReference>
<feature type="region of interest" description="Disordered" evidence="1">
    <location>
        <begin position="1"/>
        <end position="31"/>
    </location>
</feature>
<proteinExistence type="predicted"/>